<evidence type="ECO:0000313" key="2">
    <source>
        <dbReference type="EMBL" id="KAG2496332.1"/>
    </source>
</evidence>
<keyword evidence="1" id="KW-0732">Signal</keyword>
<gene>
    <name evidence="2" type="ORF">HYH03_005562</name>
</gene>
<accession>A0A836C1Z3</accession>
<dbReference type="EMBL" id="JAEHOE010000019">
    <property type="protein sequence ID" value="KAG2496332.1"/>
    <property type="molecule type" value="Genomic_DNA"/>
</dbReference>
<sequence length="159" mass="17460">MAVARVAVLAVLAAALFLAVPSGVGAQDVTITEFKTLDKKENKASPPPRRQVSPPPLKKYDAYSYKKKYVYIASTEKYSYEDAYNFCYSNGYGMVPYNDKILMGPSSELCFNSEKGCWVGGKQGNYCAFVDPKGNGGAYANDCKERHYVICYGLLKGGK</sequence>
<dbReference type="InterPro" id="IPR016187">
    <property type="entry name" value="CTDL_fold"/>
</dbReference>
<proteinExistence type="predicted"/>
<dbReference type="SUPFAM" id="SSF56436">
    <property type="entry name" value="C-type lectin-like"/>
    <property type="match status" value="1"/>
</dbReference>
<keyword evidence="3" id="KW-1185">Reference proteome</keyword>
<comment type="caution">
    <text evidence="2">The sequence shown here is derived from an EMBL/GenBank/DDBJ whole genome shotgun (WGS) entry which is preliminary data.</text>
</comment>
<reference evidence="2" key="1">
    <citation type="journal article" date="2020" name="bioRxiv">
        <title>Comparative genomics of Chlamydomonas.</title>
        <authorList>
            <person name="Craig R.J."/>
            <person name="Hasan A.R."/>
            <person name="Ness R.W."/>
            <person name="Keightley P.D."/>
        </authorList>
    </citation>
    <scope>NUCLEOTIDE SEQUENCE</scope>
    <source>
        <strain evidence="2">CCAP 11/70</strain>
    </source>
</reference>
<dbReference type="AlphaFoldDB" id="A0A836C1Z3"/>
<feature type="chain" id="PRO_5033003748" evidence="1">
    <location>
        <begin position="27"/>
        <end position="159"/>
    </location>
</feature>
<organism evidence="2 3">
    <name type="scientific">Edaphochlamys debaryana</name>
    <dbReference type="NCBI Taxonomy" id="47281"/>
    <lineage>
        <taxon>Eukaryota</taxon>
        <taxon>Viridiplantae</taxon>
        <taxon>Chlorophyta</taxon>
        <taxon>core chlorophytes</taxon>
        <taxon>Chlorophyceae</taxon>
        <taxon>CS clade</taxon>
        <taxon>Chlamydomonadales</taxon>
        <taxon>Chlamydomonadales incertae sedis</taxon>
        <taxon>Edaphochlamys</taxon>
    </lineage>
</organism>
<name>A0A836C1Z3_9CHLO</name>
<protein>
    <submittedName>
        <fullName evidence="2">Uncharacterized protein</fullName>
    </submittedName>
</protein>
<evidence type="ECO:0000313" key="3">
    <source>
        <dbReference type="Proteomes" id="UP000612055"/>
    </source>
</evidence>
<dbReference type="OrthoDB" id="544490at2759"/>
<dbReference type="Proteomes" id="UP000612055">
    <property type="component" value="Unassembled WGS sequence"/>
</dbReference>
<evidence type="ECO:0000256" key="1">
    <source>
        <dbReference type="SAM" id="SignalP"/>
    </source>
</evidence>
<feature type="signal peptide" evidence="1">
    <location>
        <begin position="1"/>
        <end position="26"/>
    </location>
</feature>